<accession>A0ABR0XZA6</accession>
<reference evidence="2 3" key="1">
    <citation type="journal article" date="2021" name="Comput. Struct. Biotechnol. J.">
        <title>De novo genome assembly of the potent medicinal plant Rehmannia glutinosa using nanopore technology.</title>
        <authorList>
            <person name="Ma L."/>
            <person name="Dong C."/>
            <person name="Song C."/>
            <person name="Wang X."/>
            <person name="Zheng X."/>
            <person name="Niu Y."/>
            <person name="Chen S."/>
            <person name="Feng W."/>
        </authorList>
    </citation>
    <scope>NUCLEOTIDE SEQUENCE [LARGE SCALE GENOMIC DNA]</scope>
    <source>
        <tissue evidence="2">Leaves</tissue>
    </source>
</reference>
<keyword evidence="3" id="KW-1185">Reference proteome</keyword>
<proteinExistence type="predicted"/>
<sequence length="335" mass="37977">MEQPIQPQSQLITCRLTESNYLVWKMQVWAVVKGYSLDGYLTGEVKVPKEFLSETTENTKKVNPAYISWIRQDQLLMSWLLSSLSENILVSVVGSNTSMEVWKWLENNFASQNAAKVMQYRLQLQTMRKGNQCMRDFLNKVKSCCDLLAAAGHKIEEPEQIMYILSGLGSEYNSVLVTLTSRLAHFTLSDAHSMLLSFENRLENTESSLGNFDGTQFSVNIATHQQNRRGGFTFQGGRGRTPNQYFNGRGGRTNHRGSYRGRGGRFNNHGRSRCQICHYSNHTADKCFYRCDLNFVPSNNNAVNIANVGNNENAEDLCWYPDSGATNHVTYDLST</sequence>
<name>A0ABR0XZA6_REHGL</name>
<evidence type="ECO:0000313" key="3">
    <source>
        <dbReference type="Proteomes" id="UP001318860"/>
    </source>
</evidence>
<evidence type="ECO:0000313" key="2">
    <source>
        <dbReference type="EMBL" id="KAK6164426.1"/>
    </source>
</evidence>
<organism evidence="2 3">
    <name type="scientific">Rehmannia glutinosa</name>
    <name type="common">Chinese foxglove</name>
    <dbReference type="NCBI Taxonomy" id="99300"/>
    <lineage>
        <taxon>Eukaryota</taxon>
        <taxon>Viridiplantae</taxon>
        <taxon>Streptophyta</taxon>
        <taxon>Embryophyta</taxon>
        <taxon>Tracheophyta</taxon>
        <taxon>Spermatophyta</taxon>
        <taxon>Magnoliopsida</taxon>
        <taxon>eudicotyledons</taxon>
        <taxon>Gunneridae</taxon>
        <taxon>Pentapetalae</taxon>
        <taxon>asterids</taxon>
        <taxon>lamiids</taxon>
        <taxon>Lamiales</taxon>
        <taxon>Orobanchaceae</taxon>
        <taxon>Rehmannieae</taxon>
        <taxon>Rehmannia</taxon>
    </lineage>
</organism>
<dbReference type="Pfam" id="PF14223">
    <property type="entry name" value="Retrotran_gag_2"/>
    <property type="match status" value="1"/>
</dbReference>
<dbReference type="PANTHER" id="PTHR47481:SF22">
    <property type="entry name" value="RETROTRANSPOSON GAG DOMAIN-CONTAINING PROTEIN"/>
    <property type="match status" value="1"/>
</dbReference>
<protein>
    <recommendedName>
        <fullName evidence="4">Retrotransposon Copia-like N-terminal domain-containing protein</fullName>
    </recommendedName>
</protein>
<gene>
    <name evidence="2" type="ORF">DH2020_001290</name>
</gene>
<dbReference type="EMBL" id="JABTTQ020000001">
    <property type="protein sequence ID" value="KAK6164426.1"/>
    <property type="molecule type" value="Genomic_DNA"/>
</dbReference>
<feature type="region of interest" description="Disordered" evidence="1">
    <location>
        <begin position="229"/>
        <end position="264"/>
    </location>
</feature>
<dbReference type="PANTHER" id="PTHR47481">
    <property type="match status" value="1"/>
</dbReference>
<comment type="caution">
    <text evidence="2">The sequence shown here is derived from an EMBL/GenBank/DDBJ whole genome shotgun (WGS) entry which is preliminary data.</text>
</comment>
<feature type="compositionally biased region" description="Basic residues" evidence="1">
    <location>
        <begin position="252"/>
        <end position="264"/>
    </location>
</feature>
<evidence type="ECO:0008006" key="4">
    <source>
        <dbReference type="Google" id="ProtNLM"/>
    </source>
</evidence>
<evidence type="ECO:0000256" key="1">
    <source>
        <dbReference type="SAM" id="MobiDB-lite"/>
    </source>
</evidence>
<dbReference type="Proteomes" id="UP001318860">
    <property type="component" value="Unassembled WGS sequence"/>
</dbReference>